<sequence length="757" mass="84372">MRKEQRDCLVLALPALLVATLGIGLGASTSAPWLLLTALSAFMPPALILRCKRQALRRDANAHLVFTDALINVIPHPIHVKDADSRYLIANRAFCDERGLPHAEIIGRSTQEIAAGAPHSEVSRADDLATLAGERISREQHDTHPRHGGERHRQIVQGACRGMPERGQERTVIVGLDFDISRWSIAREDLQISLQQQRLRHESTQAFVQRVLDLIPHPVYVQDAEGRHVIVNRAMTAEGELPANSAHEDTEDAFVLAGSTVLREAHEHDHAGQRQVRIISKGSCTDAVGQRVIVGTRVDVSALRAVERHLQESLASEVALRERTEAFIQRLIDVIPDPVFIKKAGGVYAMINDAFAKYRNVDKQTFKGFDTSVAPRDPNQQQSTLSEDEQVLAGTDIDKEDHTVRQATGEEVFRKISKRRSVFVDGDPVIVGVEHHITRWKIAERELKAVLEREMAQRLRTERFVQDLIDVIPDPVYVRSASGNIIIVNDAYVARSSNSREALIGRLPSSELSRDEDQQIIAGAEVLKEEHKTKPSTGEEIFRIVCKRRCVNVDGSPVIVGIHHYITEWRLAERELKRFAEEDMLTGIANRRHFTVEARRALELAARHGEDLSVLMFDLDYFKHINDHYGHNVGDEVLREMARRMQTCFRTFDLPGRWGGEEFIALLPRTSALAARQLAERLRTYLADAPVITACGELHVSLSGGGAQFRAGDSLESLIARADAALYRAKHGGRNRVEIDLAEQDSASPALAVAASG</sequence>
<evidence type="ECO:0000256" key="2">
    <source>
        <dbReference type="ARBA" id="ARBA00034247"/>
    </source>
</evidence>
<dbReference type="SUPFAM" id="SSF55073">
    <property type="entry name" value="Nucleotide cyclase"/>
    <property type="match status" value="1"/>
</dbReference>
<dbReference type="PROSITE" id="PS50887">
    <property type="entry name" value="GGDEF"/>
    <property type="match status" value="1"/>
</dbReference>
<feature type="region of interest" description="Disordered" evidence="3">
    <location>
        <begin position="369"/>
        <end position="391"/>
    </location>
</feature>
<evidence type="ECO:0000313" key="6">
    <source>
        <dbReference type="EMBL" id="MEC5384699.1"/>
    </source>
</evidence>
<dbReference type="EMBL" id="JAYXHS010000001">
    <property type="protein sequence ID" value="MEC5384699.1"/>
    <property type="molecule type" value="Genomic_DNA"/>
</dbReference>
<dbReference type="InterPro" id="IPR013656">
    <property type="entry name" value="PAS_4"/>
</dbReference>
<dbReference type="NCBIfam" id="TIGR00254">
    <property type="entry name" value="GGDEF"/>
    <property type="match status" value="1"/>
</dbReference>
<dbReference type="PANTHER" id="PTHR45138:SF9">
    <property type="entry name" value="DIGUANYLATE CYCLASE DGCM-RELATED"/>
    <property type="match status" value="1"/>
</dbReference>
<name>A0ABU6JYE8_9RHOO</name>
<dbReference type="InterPro" id="IPR000014">
    <property type="entry name" value="PAS"/>
</dbReference>
<reference evidence="6 7" key="1">
    <citation type="submission" date="2024-01" db="EMBL/GenBank/DDBJ databases">
        <title>Uliginosibacterium soil sp. nov.</title>
        <authorList>
            <person name="Lv Y."/>
        </authorList>
    </citation>
    <scope>NUCLEOTIDE SEQUENCE [LARGE SCALE GENOMIC DNA]</scope>
    <source>
        <strain evidence="6 7">H3</strain>
    </source>
</reference>
<dbReference type="Proteomes" id="UP001331561">
    <property type="component" value="Unassembled WGS sequence"/>
</dbReference>
<dbReference type="GO" id="GO:0052621">
    <property type="term" value="F:diguanylate cyclase activity"/>
    <property type="evidence" value="ECO:0007669"/>
    <property type="project" value="UniProtKB-EC"/>
</dbReference>
<evidence type="ECO:0000256" key="1">
    <source>
        <dbReference type="ARBA" id="ARBA00012528"/>
    </source>
</evidence>
<keyword evidence="6" id="KW-0548">Nucleotidyltransferase</keyword>
<gene>
    <name evidence="6" type="ORF">VVD49_03135</name>
</gene>
<proteinExistence type="predicted"/>
<accession>A0ABU6JYE8</accession>
<keyword evidence="6" id="KW-0808">Transferase</keyword>
<comment type="caution">
    <text evidence="6">The sequence shown here is derived from an EMBL/GenBank/DDBJ whole genome shotgun (WGS) entry which is preliminary data.</text>
</comment>
<dbReference type="RefSeq" id="WP_327597670.1">
    <property type="nucleotide sequence ID" value="NZ_JAYXHS010000001.1"/>
</dbReference>
<dbReference type="Gene3D" id="3.30.450.20">
    <property type="entry name" value="PAS domain"/>
    <property type="match status" value="3"/>
</dbReference>
<dbReference type="InterPro" id="IPR000160">
    <property type="entry name" value="GGDEF_dom"/>
</dbReference>
<dbReference type="Gene3D" id="3.30.70.270">
    <property type="match status" value="1"/>
</dbReference>
<evidence type="ECO:0000259" key="4">
    <source>
        <dbReference type="PROSITE" id="PS50112"/>
    </source>
</evidence>
<dbReference type="InterPro" id="IPR035965">
    <property type="entry name" value="PAS-like_dom_sf"/>
</dbReference>
<dbReference type="SMART" id="SM00091">
    <property type="entry name" value="PAS"/>
    <property type="match status" value="3"/>
</dbReference>
<dbReference type="InterPro" id="IPR029787">
    <property type="entry name" value="Nucleotide_cyclase"/>
</dbReference>
<dbReference type="EC" id="2.7.7.65" evidence="1"/>
<evidence type="ECO:0000256" key="3">
    <source>
        <dbReference type="SAM" id="MobiDB-lite"/>
    </source>
</evidence>
<feature type="domain" description="GGDEF" evidence="5">
    <location>
        <begin position="610"/>
        <end position="742"/>
    </location>
</feature>
<protein>
    <recommendedName>
        <fullName evidence="1">diguanylate cyclase</fullName>
        <ecNumber evidence="1">2.7.7.65</ecNumber>
    </recommendedName>
</protein>
<dbReference type="PANTHER" id="PTHR45138">
    <property type="entry name" value="REGULATORY COMPONENTS OF SENSORY TRANSDUCTION SYSTEM"/>
    <property type="match status" value="1"/>
</dbReference>
<dbReference type="Pfam" id="PF08448">
    <property type="entry name" value="PAS_4"/>
    <property type="match status" value="1"/>
</dbReference>
<evidence type="ECO:0000259" key="5">
    <source>
        <dbReference type="PROSITE" id="PS50887"/>
    </source>
</evidence>
<dbReference type="PROSITE" id="PS50112">
    <property type="entry name" value="PAS"/>
    <property type="match status" value="1"/>
</dbReference>
<feature type="domain" description="PAS" evidence="4">
    <location>
        <begin position="461"/>
        <end position="519"/>
    </location>
</feature>
<organism evidence="6 7">
    <name type="scientific">Uliginosibacterium silvisoli</name>
    <dbReference type="NCBI Taxonomy" id="3114758"/>
    <lineage>
        <taxon>Bacteria</taxon>
        <taxon>Pseudomonadati</taxon>
        <taxon>Pseudomonadota</taxon>
        <taxon>Betaproteobacteria</taxon>
        <taxon>Rhodocyclales</taxon>
        <taxon>Zoogloeaceae</taxon>
        <taxon>Uliginosibacterium</taxon>
    </lineage>
</organism>
<evidence type="ECO:0000313" key="7">
    <source>
        <dbReference type="Proteomes" id="UP001331561"/>
    </source>
</evidence>
<dbReference type="Pfam" id="PF00990">
    <property type="entry name" value="GGDEF"/>
    <property type="match status" value="1"/>
</dbReference>
<comment type="catalytic activity">
    <reaction evidence="2">
        <text>2 GTP = 3',3'-c-di-GMP + 2 diphosphate</text>
        <dbReference type="Rhea" id="RHEA:24898"/>
        <dbReference type="ChEBI" id="CHEBI:33019"/>
        <dbReference type="ChEBI" id="CHEBI:37565"/>
        <dbReference type="ChEBI" id="CHEBI:58805"/>
        <dbReference type="EC" id="2.7.7.65"/>
    </reaction>
</comment>
<dbReference type="SMART" id="SM00267">
    <property type="entry name" value="GGDEF"/>
    <property type="match status" value="1"/>
</dbReference>
<dbReference type="SUPFAM" id="SSF55785">
    <property type="entry name" value="PYP-like sensor domain (PAS domain)"/>
    <property type="match status" value="3"/>
</dbReference>
<keyword evidence="7" id="KW-1185">Reference proteome</keyword>
<dbReference type="InterPro" id="IPR043128">
    <property type="entry name" value="Rev_trsase/Diguanyl_cyclase"/>
</dbReference>
<dbReference type="InterPro" id="IPR050469">
    <property type="entry name" value="Diguanylate_Cyclase"/>
</dbReference>
<dbReference type="CDD" id="cd01949">
    <property type="entry name" value="GGDEF"/>
    <property type="match status" value="1"/>
</dbReference>